<name>A0A1I7G559_9BACT</name>
<dbReference type="Proteomes" id="UP000182491">
    <property type="component" value="Unassembled WGS sequence"/>
</dbReference>
<keyword evidence="2" id="KW-1185">Reference proteome</keyword>
<dbReference type="GO" id="GO:0016874">
    <property type="term" value="F:ligase activity"/>
    <property type="evidence" value="ECO:0007669"/>
    <property type="project" value="UniProtKB-KW"/>
</dbReference>
<sequence length="255" mass="29264">MFVATNILDFFPFVHLKFGFGCAGIATFTINQECQPHTKFKTKAAEAGSAVQVMLNWINKYKRIEQVGSANGTRKDYRLCAMNHEDPIVLTLQLDEVSFQYFNNQRQLYFPPERNFLKAHLTLFHHLPSEHFPQVQQVLEQAAQELQPLPLKVTAVKSMGKGVAYTLESHALQQLHLRLQQRWQPWLTAQDKQKLWPHVTVQNKVLPQQAKALQAQLQEQFSTFTATGIGFQVWAYKGGPWELLQEISFIGVESL</sequence>
<accession>A0A1I7G559</accession>
<evidence type="ECO:0000313" key="2">
    <source>
        <dbReference type="Proteomes" id="UP000182491"/>
    </source>
</evidence>
<dbReference type="OrthoDB" id="793003at2"/>
<dbReference type="InterPro" id="IPR009097">
    <property type="entry name" value="Cyclic_Pdiesterase"/>
</dbReference>
<reference evidence="2" key="1">
    <citation type="submission" date="2016-10" db="EMBL/GenBank/DDBJ databases">
        <authorList>
            <person name="Varghese N."/>
        </authorList>
    </citation>
    <scope>NUCLEOTIDE SEQUENCE [LARGE SCALE GENOMIC DNA]</scope>
    <source>
        <strain evidence="2">DSM 18820</strain>
    </source>
</reference>
<dbReference type="AlphaFoldDB" id="A0A1I7G559"/>
<keyword evidence="1" id="KW-0436">Ligase</keyword>
<evidence type="ECO:0000313" key="1">
    <source>
        <dbReference type="EMBL" id="SFU43366.1"/>
    </source>
</evidence>
<protein>
    <submittedName>
        <fullName evidence="1">2'-5' RNA ligase superfamily protein</fullName>
    </submittedName>
</protein>
<dbReference type="STRING" id="388950.GCA_001611675_03847"/>
<dbReference type="SUPFAM" id="SSF55144">
    <property type="entry name" value="LigT-like"/>
    <property type="match status" value="1"/>
</dbReference>
<dbReference type="Pfam" id="PF13563">
    <property type="entry name" value="2_5_RNA_ligase2"/>
    <property type="match status" value="1"/>
</dbReference>
<gene>
    <name evidence="1" type="ORF">SAMN04487941_0712</name>
</gene>
<proteinExistence type="predicted"/>
<organism evidence="1 2">
    <name type="scientific">Pontibacter akesuensis</name>
    <dbReference type="NCBI Taxonomy" id="388950"/>
    <lineage>
        <taxon>Bacteria</taxon>
        <taxon>Pseudomonadati</taxon>
        <taxon>Bacteroidota</taxon>
        <taxon>Cytophagia</taxon>
        <taxon>Cytophagales</taxon>
        <taxon>Hymenobacteraceae</taxon>
        <taxon>Pontibacter</taxon>
    </lineage>
</organism>
<dbReference type="EMBL" id="FPCA01000001">
    <property type="protein sequence ID" value="SFU43366.1"/>
    <property type="molecule type" value="Genomic_DNA"/>
</dbReference>
<dbReference type="Gene3D" id="3.90.1140.10">
    <property type="entry name" value="Cyclic phosphodiesterase"/>
    <property type="match status" value="1"/>
</dbReference>